<protein>
    <submittedName>
        <fullName evidence="2">Uncharacterized protein</fullName>
    </submittedName>
</protein>
<gene>
    <name evidence="2" type="ORF">POL72_41955</name>
</gene>
<sequence>MQRQATAHRDPRSDPDGAASAARTAGAAWVLGGRLRGAARIDGAKNSGERGMD</sequence>
<feature type="region of interest" description="Disordered" evidence="1">
    <location>
        <begin position="1"/>
        <end position="24"/>
    </location>
</feature>
<dbReference type="EMBL" id="JAQNDK010000005">
    <property type="protein sequence ID" value="MDC0684362.1"/>
    <property type="molecule type" value="Genomic_DNA"/>
</dbReference>
<name>A0ABT5CD40_9BACT</name>
<organism evidence="2 3">
    <name type="scientific">Sorangium atrum</name>
    <dbReference type="NCBI Taxonomy" id="2995308"/>
    <lineage>
        <taxon>Bacteria</taxon>
        <taxon>Pseudomonadati</taxon>
        <taxon>Myxococcota</taxon>
        <taxon>Polyangia</taxon>
        <taxon>Polyangiales</taxon>
        <taxon>Polyangiaceae</taxon>
        <taxon>Sorangium</taxon>
    </lineage>
</organism>
<evidence type="ECO:0000256" key="1">
    <source>
        <dbReference type="SAM" id="MobiDB-lite"/>
    </source>
</evidence>
<keyword evidence="3" id="KW-1185">Reference proteome</keyword>
<dbReference type="RefSeq" id="WP_272102486.1">
    <property type="nucleotide sequence ID" value="NZ_JAQNDK010000005.1"/>
</dbReference>
<comment type="caution">
    <text evidence="2">The sequence shown here is derived from an EMBL/GenBank/DDBJ whole genome shotgun (WGS) entry which is preliminary data.</text>
</comment>
<reference evidence="2 3" key="1">
    <citation type="submission" date="2023-01" db="EMBL/GenBank/DDBJ databases">
        <title>Minimal conservation of predation-associated metabolite biosynthetic gene clusters underscores biosynthetic potential of Myxococcota including descriptions for ten novel species: Archangium lansinium sp. nov., Myxococcus landrumus sp. nov., Nannocystis bai.</title>
        <authorList>
            <person name="Ahearne A."/>
            <person name="Stevens C."/>
            <person name="Dowd S."/>
        </authorList>
    </citation>
    <scope>NUCLEOTIDE SEQUENCE [LARGE SCALE GENOMIC DNA]</scope>
    <source>
        <strain evidence="2 3">WIWO2</strain>
    </source>
</reference>
<dbReference type="Proteomes" id="UP001217485">
    <property type="component" value="Unassembled WGS sequence"/>
</dbReference>
<accession>A0ABT5CD40</accession>
<evidence type="ECO:0000313" key="3">
    <source>
        <dbReference type="Proteomes" id="UP001217485"/>
    </source>
</evidence>
<proteinExistence type="predicted"/>
<evidence type="ECO:0000313" key="2">
    <source>
        <dbReference type="EMBL" id="MDC0684362.1"/>
    </source>
</evidence>